<gene>
    <name evidence="1" type="ORF">ILEXP_LOCUS43077</name>
</gene>
<proteinExistence type="predicted"/>
<sequence>MRVLVAEESRLFEFRAIGGRVELSIRANDMFIGTVLRSLEVEDLVCCEGRSQPCYLARSFIQSTDVPSFPKDTDDQTSGSNDLGQFEGDDKFYEASEDLNDFVKPPSFSRVNGLLPSDIIHAGNDNMEVTDTLDSFVKAQIVIYDQKSLRYRNIDKRVTVMLATLSLFCRRPTILAIIEFTNAINIEDGSCESFSDNSSTVIRQNDTSREDEVDNQQSAIAEAPPVKGLLGKGKSRIMFYLTVKMARAQILLMKENGSKLATLSQDHFLTDIKVFPSSFSIKASLGNLRISDDSLCSSHMYFWVCDMRDPGGTSFVELVFSSYSADDEDYEGYDYSLIGQLSEVRIVYLNRFIQEVVSYFMGLVPNNSKDVVRVNDQVSNSEKWFTTSEIDGSPAVKLNLSLRKPVILMPRRTDSLDYLKLDIVHITVQNTFCWFSGSKNEMNAVHLEILTVLVEDINLNVGTGAQLGESIIQDVKGVYIVFRRSLRDLSHQIPSTEVAVKIEELKAALSNREYQIITECALANFSETPNIIPPLNIDYVTSVDMRQRSISRDSDAAKSDTQDGETWIAMKVSVVVDLVELCLHYGLSRDAPLATVQASGIWLLYKSSTLGEGFLSATLKDFTVIDDRSGTEQELRLAIRKPENIVYSPLQFGTEDDDHHLVETNVDGKPVPTMLILDVKLSHNSTFVSLNIQRPQLLVALDFLLAVVEFFVPTVRSMLSDEEDENFLHLVDALILDQSTYSQPSPEFSLFPRRPLVVDDERYDHFIYDGRDGTLYLKDRRGLDLSSPSKEPIIYMGNGKRLQFKNVTIKNGQYLDSCILLGSNSSYSASEDDKVYLRGGDEGPPPNSLEETTDGLPSQTTVVNRFTEFTIELQVKCCFRIIFFITLLVQLEHLI</sequence>
<accession>A0ABC8TW70</accession>
<reference evidence="1 2" key="1">
    <citation type="submission" date="2024-02" db="EMBL/GenBank/DDBJ databases">
        <authorList>
            <person name="Vignale AGUSTIN F."/>
            <person name="Sosa J E."/>
            <person name="Modenutti C."/>
        </authorList>
    </citation>
    <scope>NUCLEOTIDE SEQUENCE [LARGE SCALE GENOMIC DNA]</scope>
</reference>
<dbReference type="PANTHER" id="PTHR45523:SF3">
    <property type="entry name" value="VACUOLAR PROTEIN SORTING-ASSOCIATED PROTEIN 13A"/>
    <property type="match status" value="1"/>
</dbReference>
<dbReference type="AlphaFoldDB" id="A0ABC8TW70"/>
<comment type="caution">
    <text evidence="1">The sequence shown here is derived from an EMBL/GenBank/DDBJ whole genome shotgun (WGS) entry which is preliminary data.</text>
</comment>
<organism evidence="1 2">
    <name type="scientific">Ilex paraguariensis</name>
    <name type="common">yerba mate</name>
    <dbReference type="NCBI Taxonomy" id="185542"/>
    <lineage>
        <taxon>Eukaryota</taxon>
        <taxon>Viridiplantae</taxon>
        <taxon>Streptophyta</taxon>
        <taxon>Embryophyta</taxon>
        <taxon>Tracheophyta</taxon>
        <taxon>Spermatophyta</taxon>
        <taxon>Magnoliopsida</taxon>
        <taxon>eudicotyledons</taxon>
        <taxon>Gunneridae</taxon>
        <taxon>Pentapetalae</taxon>
        <taxon>asterids</taxon>
        <taxon>campanulids</taxon>
        <taxon>Aquifoliales</taxon>
        <taxon>Aquifoliaceae</taxon>
        <taxon>Ilex</taxon>
    </lineage>
</organism>
<dbReference type="Proteomes" id="UP001642360">
    <property type="component" value="Unassembled WGS sequence"/>
</dbReference>
<name>A0ABC8TW70_9AQUA</name>
<keyword evidence="2" id="KW-1185">Reference proteome</keyword>
<dbReference type="PANTHER" id="PTHR45523">
    <property type="entry name" value="TETRATRICOPEPTIDE REPEAT (TPR)-CONTAINING PROTEIN-RELATED"/>
    <property type="match status" value="1"/>
</dbReference>
<dbReference type="EMBL" id="CAUOFW020006168">
    <property type="protein sequence ID" value="CAK9173344.1"/>
    <property type="molecule type" value="Genomic_DNA"/>
</dbReference>
<evidence type="ECO:0000313" key="2">
    <source>
        <dbReference type="Proteomes" id="UP001642360"/>
    </source>
</evidence>
<protein>
    <submittedName>
        <fullName evidence="1">Uncharacterized protein</fullName>
    </submittedName>
</protein>
<evidence type="ECO:0000313" key="1">
    <source>
        <dbReference type="EMBL" id="CAK9173344.1"/>
    </source>
</evidence>